<sequence>MATGGARAPSDADLNEWYGRVFSESKWIEFLMLLDVSASSQLYNRSDTVRRLLDSADFGVKDFCCIKIVKAASSKREWELVETTIAKAEAFSAQDECRKIAIRRLLDQSPTDSEWDYIKKYLVAKTETGIKDSCYFEAMKKAAENRRPELILELMDIVDSSDNIEECFQTALTSAKSAEDSKKFVAQLLDKVKYQESNIVLRCYTRAIKFAFTLDSGMRNAKSDRKSKSENHWSWILQLICCAIKHRDLPAAKGYDLLKIFLKEAIRKLSWSEVCQTLEIIFHYNIEHHELPFTIKNGWLKIVLNGAIRNSNWSVICQILEIIFRFVERQKLPVATKKDWLNFILTEAIRHSNWSVVCQILSILGTTDNFDPLQKVQTLNENKNISELLEKLKTIDKIEWAISVTLIHYFAQEKQNIALTDEIVLILTEEVLHLDRSLDRVVKERMGPFNIIKILDKSRHINDFLRRVSSCTKSRGDLKNHLLLQYLRPESEPICSVDIVPRPCDHSRLSSGFAVVGIQSFNRHQEKCTSTTCHCGSKDRCIPKLIESAASKYDWQDVLEIVRHNNSYAKIATDAYLKMFNKNNQNDVKEYLEMIKLSVVHIESENDWEYIIKILRLIDTPTSKCQGFVTAVNAAFQHRKSELALKLVDAAQVENIEVCPIFKDQLRIERYSASNSTELKQLINKLTNRICPRWNYQRLGSADIESEGFQASSMCICHPTRNSLCDQLWPALPVVKNPKDRNWKLVLLLLTEVTDADDRDQKCLQLLPKAIEKNKARIACDILKLVSKELTRKRDHFCSKISNIIGKGETVALLIGLIRLASTKKVIKHCHFRAFIGALRTRNFSMILYIVRSKFRPDFTHPDILHFLANEALLGDFELIKLIFGELKRCAQENYGIDIQFSRECHDMIAAVLFKSMSEGHVALASAILDYADTHYRTKDSEQPFELETTLLIAAAHCGHHELAEQILAKHASVDEKDSQGRTALSWASIWGHIKTVKTLIDNGARIMHKDNDDATCIQLASLHHQSDVLKLLLHHDERTQEDSDRKYKQMSLRLHKSLCDAGFTEQRAKVLQQMADCLQQLARDLTKEDWHLTGSYSDGVGNSLVQVNGRTASDSDIDWTVIIRPSIKDWDEEEEDEEEEDKEEEDEEEDRARNLKKLTFHLMGHCKCDDTPEELERSIVRDGHAETKRPAGSQPASASSSCGLRPAQDICHAYACCSGYGQDRVRVLLPNARDEPVHLVTATGLTSSNEMRLSFSFREKEIMRRLTTVQGQLFVLIKFIFKRLLPKTWKTTGLKTYHARSVLFFMLEQKLKRPQDWEPENLVGLLREALLSVITNREQLPDEAFMKHFFMPDSYLHYKNAGITGGAFDATNQAVLQRLWDVLNDPGILETELFNLLKPLESTKFYFHPFTLLPLTVPPEEFEGLDIFARIYS</sequence>
<dbReference type="PANTHER" id="PTHR24188">
    <property type="entry name" value="ANKYRIN REPEAT PROTEIN"/>
    <property type="match status" value="1"/>
</dbReference>
<gene>
    <name evidence="5" type="ORF">BOX15_Mlig023534g1</name>
</gene>
<comment type="caution">
    <text evidence="5">The sequence shown here is derived from an EMBL/GenBank/DDBJ whole genome shotgun (WGS) entry which is preliminary data.</text>
</comment>
<dbReference type="SUPFAM" id="SSF48403">
    <property type="entry name" value="Ankyrin repeat"/>
    <property type="match status" value="1"/>
</dbReference>
<keyword evidence="6" id="KW-1185">Reference proteome</keyword>
<dbReference type="Pfam" id="PF12796">
    <property type="entry name" value="Ank_2"/>
    <property type="match status" value="1"/>
</dbReference>
<dbReference type="STRING" id="282301.A0A267F8A6"/>
<dbReference type="SMART" id="SM00248">
    <property type="entry name" value="ANK"/>
    <property type="match status" value="4"/>
</dbReference>
<keyword evidence="1" id="KW-0677">Repeat</keyword>
<keyword evidence="2 3" id="KW-0040">ANK repeat</keyword>
<feature type="region of interest" description="Disordered" evidence="4">
    <location>
        <begin position="1129"/>
        <end position="1152"/>
    </location>
</feature>
<dbReference type="InterPro" id="IPR002110">
    <property type="entry name" value="Ankyrin_rpt"/>
</dbReference>
<name>A0A267F8A6_9PLAT</name>
<dbReference type="EMBL" id="NIVC01001332">
    <property type="protein sequence ID" value="PAA69319.1"/>
    <property type="molecule type" value="Genomic_DNA"/>
</dbReference>
<feature type="compositionally biased region" description="Acidic residues" evidence="4">
    <location>
        <begin position="1131"/>
        <end position="1150"/>
    </location>
</feature>
<evidence type="ECO:0000313" key="5">
    <source>
        <dbReference type="EMBL" id="PAA69319.1"/>
    </source>
</evidence>
<evidence type="ECO:0000313" key="6">
    <source>
        <dbReference type="Proteomes" id="UP000215902"/>
    </source>
</evidence>
<dbReference type="PROSITE" id="PS50297">
    <property type="entry name" value="ANK_REP_REGION"/>
    <property type="match status" value="1"/>
</dbReference>
<feature type="repeat" description="ANK" evidence="3">
    <location>
        <begin position="980"/>
        <end position="1012"/>
    </location>
</feature>
<accession>A0A267F8A6</accession>
<dbReference type="OrthoDB" id="194358at2759"/>
<evidence type="ECO:0000256" key="2">
    <source>
        <dbReference type="ARBA" id="ARBA00023043"/>
    </source>
</evidence>
<evidence type="ECO:0000256" key="1">
    <source>
        <dbReference type="ARBA" id="ARBA00022737"/>
    </source>
</evidence>
<dbReference type="PANTHER" id="PTHR24188:SF29">
    <property type="entry name" value="GH09064P"/>
    <property type="match status" value="1"/>
</dbReference>
<proteinExistence type="predicted"/>
<dbReference type="Gene3D" id="1.10.1410.40">
    <property type="match status" value="1"/>
</dbReference>
<evidence type="ECO:0000256" key="3">
    <source>
        <dbReference type="PROSITE-ProRule" id="PRU00023"/>
    </source>
</evidence>
<dbReference type="InterPro" id="IPR036770">
    <property type="entry name" value="Ankyrin_rpt-contain_sf"/>
</dbReference>
<reference evidence="5 6" key="1">
    <citation type="submission" date="2017-06" db="EMBL/GenBank/DDBJ databases">
        <title>A platform for efficient transgenesis in Macrostomum lignano, a flatworm model organism for stem cell research.</title>
        <authorList>
            <person name="Berezikov E."/>
        </authorList>
    </citation>
    <scope>NUCLEOTIDE SEQUENCE [LARGE SCALE GENOMIC DNA]</scope>
    <source>
        <strain evidence="5">DV1</strain>
        <tissue evidence="5">Whole organism</tissue>
    </source>
</reference>
<organism evidence="5 6">
    <name type="scientific">Macrostomum lignano</name>
    <dbReference type="NCBI Taxonomy" id="282301"/>
    <lineage>
        <taxon>Eukaryota</taxon>
        <taxon>Metazoa</taxon>
        <taxon>Spiralia</taxon>
        <taxon>Lophotrochozoa</taxon>
        <taxon>Platyhelminthes</taxon>
        <taxon>Rhabditophora</taxon>
        <taxon>Macrostomorpha</taxon>
        <taxon>Macrostomida</taxon>
        <taxon>Macrostomidae</taxon>
        <taxon>Macrostomum</taxon>
    </lineage>
</organism>
<dbReference type="PROSITE" id="PS50088">
    <property type="entry name" value="ANK_REPEAT"/>
    <property type="match status" value="1"/>
</dbReference>
<protein>
    <submittedName>
        <fullName evidence="5">Uncharacterized protein</fullName>
    </submittedName>
</protein>
<dbReference type="Gene3D" id="1.25.40.20">
    <property type="entry name" value="Ankyrin repeat-containing domain"/>
    <property type="match status" value="1"/>
</dbReference>
<dbReference type="Proteomes" id="UP000215902">
    <property type="component" value="Unassembled WGS sequence"/>
</dbReference>
<evidence type="ECO:0000256" key="4">
    <source>
        <dbReference type="SAM" id="MobiDB-lite"/>
    </source>
</evidence>